<organism evidence="3 4">
    <name type="scientific">Tahibacter soli</name>
    <dbReference type="NCBI Taxonomy" id="2983605"/>
    <lineage>
        <taxon>Bacteria</taxon>
        <taxon>Pseudomonadati</taxon>
        <taxon>Pseudomonadota</taxon>
        <taxon>Gammaproteobacteria</taxon>
        <taxon>Lysobacterales</taxon>
        <taxon>Rhodanobacteraceae</taxon>
        <taxon>Tahibacter</taxon>
    </lineage>
</organism>
<dbReference type="InterPro" id="IPR025746">
    <property type="entry name" value="PilX_N_dom"/>
</dbReference>
<evidence type="ECO:0000259" key="1">
    <source>
        <dbReference type="Pfam" id="PF13681"/>
    </source>
</evidence>
<evidence type="ECO:0000259" key="2">
    <source>
        <dbReference type="Pfam" id="PF14341"/>
    </source>
</evidence>
<comment type="caution">
    <text evidence="3">The sequence shown here is derived from an EMBL/GenBank/DDBJ whole genome shotgun (WGS) entry which is preliminary data.</text>
</comment>
<dbReference type="Pfam" id="PF13681">
    <property type="entry name" value="PilX"/>
    <property type="match status" value="1"/>
</dbReference>
<dbReference type="InterPro" id="IPR025205">
    <property type="entry name" value="PilX/PilW_C"/>
</dbReference>
<protein>
    <submittedName>
        <fullName evidence="3">PilX N-terminal domain-containing pilus assembly protein</fullName>
    </submittedName>
</protein>
<sequence>MSMKRFDFAKARQQRGAVLFVAMIFLILITVMAVTASWNSVLQERMTGGMRNRQLGMLGAESALRFGESYVWNAVDRANISDGCLPLRCDANGGQGGCYISASDGTLPAPVQTFRTSAVWNASAGLSYTPTVTGLSGQYESGSLAAQPRYIIEEVTTVNRSGVVPAGGGGGFIMLGADNDRGKNTGGIGERTLYRVTSRSLGGSDAVLRVAESTFEAKKITGCNPN</sequence>
<feature type="domain" description="PilX/PilW C-terminal" evidence="1">
    <location>
        <begin position="112"/>
        <end position="215"/>
    </location>
</feature>
<dbReference type="EMBL" id="JAOVZO020000003">
    <property type="protein sequence ID" value="MDC8011631.1"/>
    <property type="molecule type" value="Genomic_DNA"/>
</dbReference>
<dbReference type="AlphaFoldDB" id="A0A9X3YGC2"/>
<name>A0A9X3YGC2_9GAMM</name>
<dbReference type="RefSeq" id="WP_263542847.1">
    <property type="nucleotide sequence ID" value="NZ_JAOVZO020000003.1"/>
</dbReference>
<evidence type="ECO:0000313" key="3">
    <source>
        <dbReference type="EMBL" id="MDC8011631.1"/>
    </source>
</evidence>
<reference evidence="3" key="1">
    <citation type="submission" date="2023-02" db="EMBL/GenBank/DDBJ databases">
        <title>Tahibacter soli sp. nov. isolated from soil.</title>
        <authorList>
            <person name="Baek J.H."/>
            <person name="Lee J.K."/>
            <person name="Choi D.G."/>
            <person name="Jeon C.O."/>
        </authorList>
    </citation>
    <scope>NUCLEOTIDE SEQUENCE</scope>
    <source>
        <strain evidence="3">BL</strain>
    </source>
</reference>
<keyword evidence="4" id="KW-1185">Reference proteome</keyword>
<proteinExistence type="predicted"/>
<dbReference type="Pfam" id="PF14341">
    <property type="entry name" value="PilX_N"/>
    <property type="match status" value="1"/>
</dbReference>
<evidence type="ECO:0000313" key="4">
    <source>
        <dbReference type="Proteomes" id="UP001139971"/>
    </source>
</evidence>
<accession>A0A9X3YGC2</accession>
<gene>
    <name evidence="3" type="ORF">OD750_003625</name>
</gene>
<feature type="domain" description="Type 4 fimbrial biogenesis protein PilX N-terminal" evidence="2">
    <location>
        <begin position="15"/>
        <end position="65"/>
    </location>
</feature>
<dbReference type="Proteomes" id="UP001139971">
    <property type="component" value="Unassembled WGS sequence"/>
</dbReference>